<dbReference type="InterPro" id="IPR002156">
    <property type="entry name" value="RNaseH_domain"/>
</dbReference>
<reference evidence="3" key="1">
    <citation type="submission" date="2025-08" db="UniProtKB">
        <authorList>
            <consortium name="RefSeq"/>
        </authorList>
    </citation>
    <scope>IDENTIFICATION</scope>
    <source>
        <tissue evidence="3">Leaf</tissue>
    </source>
</reference>
<keyword evidence="2" id="KW-1185">Reference proteome</keyword>
<name>A0A9W3CL87_RAPSA</name>
<dbReference type="GO" id="GO:0004523">
    <property type="term" value="F:RNA-DNA hybrid ribonuclease activity"/>
    <property type="evidence" value="ECO:0007669"/>
    <property type="project" value="InterPro"/>
</dbReference>
<gene>
    <name evidence="3" type="primary">LOC130501344</name>
</gene>
<dbReference type="InterPro" id="IPR052929">
    <property type="entry name" value="RNase_H-like_EbsB-rel"/>
</dbReference>
<dbReference type="PANTHER" id="PTHR47074:SF11">
    <property type="entry name" value="REVERSE TRANSCRIPTASE-LIKE PROTEIN"/>
    <property type="match status" value="1"/>
</dbReference>
<dbReference type="SUPFAM" id="SSF53098">
    <property type="entry name" value="Ribonuclease H-like"/>
    <property type="match status" value="1"/>
</dbReference>
<dbReference type="Proteomes" id="UP000504610">
    <property type="component" value="Unplaced"/>
</dbReference>
<dbReference type="Gene3D" id="3.30.420.10">
    <property type="entry name" value="Ribonuclease H-like superfamily/Ribonuclease H"/>
    <property type="match status" value="1"/>
</dbReference>
<dbReference type="CDD" id="cd06222">
    <property type="entry name" value="RNase_H_like"/>
    <property type="match status" value="1"/>
</dbReference>
<feature type="domain" description="RNase H type-1" evidence="1">
    <location>
        <begin position="5"/>
        <end position="124"/>
    </location>
</feature>
<dbReference type="GO" id="GO:0003676">
    <property type="term" value="F:nucleic acid binding"/>
    <property type="evidence" value="ECO:0007669"/>
    <property type="project" value="InterPro"/>
</dbReference>
<evidence type="ECO:0000259" key="1">
    <source>
        <dbReference type="Pfam" id="PF13456"/>
    </source>
</evidence>
<evidence type="ECO:0000313" key="2">
    <source>
        <dbReference type="Proteomes" id="UP000504610"/>
    </source>
</evidence>
<organism evidence="2 3">
    <name type="scientific">Raphanus sativus</name>
    <name type="common">Radish</name>
    <name type="synonym">Raphanus raphanistrum var. sativus</name>
    <dbReference type="NCBI Taxonomy" id="3726"/>
    <lineage>
        <taxon>Eukaryota</taxon>
        <taxon>Viridiplantae</taxon>
        <taxon>Streptophyta</taxon>
        <taxon>Embryophyta</taxon>
        <taxon>Tracheophyta</taxon>
        <taxon>Spermatophyta</taxon>
        <taxon>Magnoliopsida</taxon>
        <taxon>eudicotyledons</taxon>
        <taxon>Gunneridae</taxon>
        <taxon>Pentapetalae</taxon>
        <taxon>rosids</taxon>
        <taxon>malvids</taxon>
        <taxon>Brassicales</taxon>
        <taxon>Brassicaceae</taxon>
        <taxon>Brassiceae</taxon>
        <taxon>Raphanus</taxon>
    </lineage>
</organism>
<dbReference type="OrthoDB" id="1106285at2759"/>
<dbReference type="InterPro" id="IPR012337">
    <property type="entry name" value="RNaseH-like_sf"/>
</dbReference>
<sequence length="131" mass="14232">MTCKTDAAFDHGTMRAGFAWIFTVPTGFCFHQGSATEDSISSLLMAEAIALRHGVTTAVELGLQKLIFLSDNQTLIRAINNDTQVKEIFGIVKDIQRLSSDSVGFTFSHISRSSNVAADSLAKRSLSSLLY</sequence>
<dbReference type="AlphaFoldDB" id="A0A9W3CL87"/>
<dbReference type="InterPro" id="IPR044730">
    <property type="entry name" value="RNase_H-like_dom_plant"/>
</dbReference>
<dbReference type="KEGG" id="rsz:130501344"/>
<dbReference type="RefSeq" id="XP_056852225.1">
    <property type="nucleotide sequence ID" value="XM_056996245.1"/>
</dbReference>
<evidence type="ECO:0000313" key="3">
    <source>
        <dbReference type="RefSeq" id="XP_056852225.1"/>
    </source>
</evidence>
<accession>A0A9W3CL87</accession>
<protein>
    <submittedName>
        <fullName evidence="3">Uncharacterized protein LOC130501344</fullName>
    </submittedName>
</protein>
<dbReference type="Pfam" id="PF13456">
    <property type="entry name" value="RVT_3"/>
    <property type="match status" value="1"/>
</dbReference>
<dbReference type="InterPro" id="IPR036397">
    <property type="entry name" value="RNaseH_sf"/>
</dbReference>
<proteinExistence type="predicted"/>
<dbReference type="GeneID" id="130501344"/>
<dbReference type="PANTHER" id="PTHR47074">
    <property type="entry name" value="BNAC02G40300D PROTEIN"/>
    <property type="match status" value="1"/>
</dbReference>